<dbReference type="AlphaFoldDB" id="A0ABD0TN42"/>
<reference evidence="2 3" key="1">
    <citation type="submission" date="2024-06" db="EMBL/GenBank/DDBJ databases">
        <title>A chromosome-level genome assembly of beet webworm, Loxostege sticticalis.</title>
        <authorList>
            <person name="Zhang Y."/>
        </authorList>
    </citation>
    <scope>NUCLEOTIDE SEQUENCE [LARGE SCALE GENOMIC DNA]</scope>
    <source>
        <strain evidence="2">AQ028</strain>
        <tissue evidence="2">Male pupae</tissue>
    </source>
</reference>
<sequence length="128" mass="14535">TVYGRLCMWFFPHKRSDHFTFIGRALHGPDDNEPMQQQQVIYYPVPVQSWNHPEYAGNPPLLPPPSWQHQLSVPNEPYGIPPSLKYQGSPSAPNWPYGITPSWKSPGSPSVPDSPYGIPPSHHQQKQQ</sequence>
<feature type="non-terminal residue" evidence="2">
    <location>
        <position position="1"/>
    </location>
</feature>
<dbReference type="EMBL" id="JBEDNZ010000002">
    <property type="protein sequence ID" value="KAL0850734.1"/>
    <property type="molecule type" value="Genomic_DNA"/>
</dbReference>
<accession>A0ABD0TN42</accession>
<evidence type="ECO:0000256" key="1">
    <source>
        <dbReference type="SAM" id="MobiDB-lite"/>
    </source>
</evidence>
<evidence type="ECO:0000313" key="2">
    <source>
        <dbReference type="EMBL" id="KAL0850734.1"/>
    </source>
</evidence>
<gene>
    <name evidence="2" type="ORF">ABMA28_006676</name>
</gene>
<dbReference type="Proteomes" id="UP001549921">
    <property type="component" value="Unassembled WGS sequence"/>
</dbReference>
<protein>
    <submittedName>
        <fullName evidence="2">Uncharacterized protein</fullName>
    </submittedName>
</protein>
<proteinExistence type="predicted"/>
<evidence type="ECO:0000313" key="3">
    <source>
        <dbReference type="Proteomes" id="UP001549921"/>
    </source>
</evidence>
<feature type="region of interest" description="Disordered" evidence="1">
    <location>
        <begin position="54"/>
        <end position="128"/>
    </location>
</feature>
<organism evidence="2 3">
    <name type="scientific">Loxostege sticticalis</name>
    <name type="common">Beet webworm moth</name>
    <dbReference type="NCBI Taxonomy" id="481309"/>
    <lineage>
        <taxon>Eukaryota</taxon>
        <taxon>Metazoa</taxon>
        <taxon>Ecdysozoa</taxon>
        <taxon>Arthropoda</taxon>
        <taxon>Hexapoda</taxon>
        <taxon>Insecta</taxon>
        <taxon>Pterygota</taxon>
        <taxon>Neoptera</taxon>
        <taxon>Endopterygota</taxon>
        <taxon>Lepidoptera</taxon>
        <taxon>Glossata</taxon>
        <taxon>Ditrysia</taxon>
        <taxon>Pyraloidea</taxon>
        <taxon>Crambidae</taxon>
        <taxon>Pyraustinae</taxon>
        <taxon>Loxostege</taxon>
    </lineage>
</organism>
<comment type="caution">
    <text evidence="2">The sequence shown here is derived from an EMBL/GenBank/DDBJ whole genome shotgun (WGS) entry which is preliminary data.</text>
</comment>
<name>A0ABD0TN42_LOXSC</name>